<dbReference type="Proteomes" id="UP000278907">
    <property type="component" value="Unassembled WGS sequence"/>
</dbReference>
<dbReference type="InterPro" id="IPR027417">
    <property type="entry name" value="P-loop_NTPase"/>
</dbReference>
<sequence>LESLHARYEECLGATSTEDSPWYVVPADDKDNARLIVSRIVIDALEGWKMAYPVTSTARKRALQAIRKVLVKQRSRGSAAARNQQTSILTRLAIRASSRDGNTCTLQRAPALPISGPAARLSDSSR</sequence>
<dbReference type="Pfam" id="PF03976">
    <property type="entry name" value="PPK2"/>
    <property type="match status" value="1"/>
</dbReference>
<evidence type="ECO:0000313" key="2">
    <source>
        <dbReference type="EMBL" id="RKH74941.1"/>
    </source>
</evidence>
<organism evidence="2 3">
    <name type="scientific">Corallococcus praedator</name>
    <dbReference type="NCBI Taxonomy" id="2316724"/>
    <lineage>
        <taxon>Bacteria</taxon>
        <taxon>Pseudomonadati</taxon>
        <taxon>Myxococcota</taxon>
        <taxon>Myxococcia</taxon>
        <taxon>Myxococcales</taxon>
        <taxon>Cystobacterineae</taxon>
        <taxon>Myxococcaceae</taxon>
        <taxon>Corallococcus</taxon>
    </lineage>
</organism>
<dbReference type="Gene3D" id="3.40.50.300">
    <property type="entry name" value="P-loop containing nucleotide triphosphate hydrolases"/>
    <property type="match status" value="1"/>
</dbReference>
<reference evidence="2 3" key="1">
    <citation type="submission" date="2018-09" db="EMBL/GenBank/DDBJ databases">
        <authorList>
            <person name="Livingstone P.G."/>
            <person name="Whitworth D.E."/>
        </authorList>
    </citation>
    <scope>NUCLEOTIDE SEQUENCE [LARGE SCALE GENOMIC DNA]</scope>
    <source>
        <strain evidence="2 3">CA031B</strain>
    </source>
</reference>
<evidence type="ECO:0000313" key="3">
    <source>
        <dbReference type="Proteomes" id="UP000278907"/>
    </source>
</evidence>
<protein>
    <recommendedName>
        <fullName evidence="1">Polyphosphate kinase-2-related domain-containing protein</fullName>
    </recommendedName>
</protein>
<name>A0ABX9Q2P8_9BACT</name>
<feature type="non-terminal residue" evidence="2">
    <location>
        <position position="126"/>
    </location>
</feature>
<accession>A0ABX9Q2P8</accession>
<gene>
    <name evidence="2" type="ORF">D7Y13_45000</name>
</gene>
<dbReference type="EMBL" id="RAWI01001479">
    <property type="protein sequence ID" value="RKH74941.1"/>
    <property type="molecule type" value="Genomic_DNA"/>
</dbReference>
<comment type="caution">
    <text evidence="2">The sequence shown here is derived from an EMBL/GenBank/DDBJ whole genome shotgun (WGS) entry which is preliminary data.</text>
</comment>
<proteinExistence type="predicted"/>
<feature type="domain" description="Polyphosphate kinase-2-related" evidence="1">
    <location>
        <begin position="7"/>
        <end position="47"/>
    </location>
</feature>
<evidence type="ECO:0000259" key="1">
    <source>
        <dbReference type="Pfam" id="PF03976"/>
    </source>
</evidence>
<feature type="non-terminal residue" evidence="2">
    <location>
        <position position="1"/>
    </location>
</feature>
<dbReference type="InterPro" id="IPR022488">
    <property type="entry name" value="PPK2-related"/>
</dbReference>
<keyword evidence="3" id="KW-1185">Reference proteome</keyword>